<dbReference type="GO" id="GO:0046854">
    <property type="term" value="P:phosphatidylinositol phosphate biosynthetic process"/>
    <property type="evidence" value="ECO:0000318"/>
    <property type="project" value="GO_Central"/>
</dbReference>
<proteinExistence type="inferred from homology"/>
<evidence type="ECO:0000256" key="3">
    <source>
        <dbReference type="ARBA" id="ARBA00022777"/>
    </source>
</evidence>
<evidence type="ECO:0000256" key="4">
    <source>
        <dbReference type="RuleBase" id="RU363090"/>
    </source>
</evidence>
<keyword evidence="3 4" id="KW-0418">Kinase</keyword>
<reference evidence="5" key="4">
    <citation type="submission" date="2025-09" db="UniProtKB">
        <authorList>
            <consortium name="Ensembl"/>
        </authorList>
    </citation>
    <scope>IDENTIFICATION</scope>
</reference>
<sequence>MTQSSTHDEIDVKKILNWRRFSRDWEKPFALKPFGHQVGGRASILCYNPSTICKPYVSRELYFYHNMPTYLKEFTPDFRGTVNVTFIEEATGYLSLVHCLFCCYFVISIFQLHKNYTSGQCRFTADPIAYLVISALRENSSDIISDDMDMLTYGFGANMSIRSHTSGNRNEMEGESMGLQNPWNTKVMVDALTKLRSKNTEDKKKFHTKTKRFILLENVTSPYKRPCVLDLKIGTRVRQDASAAKLARHATAIDFGARLSGMQIYSPLRNEFAYLNKYYGHNLTVEGFKRKFVDFFSRGAVSSFRRLVRCTISKLERLREAISKIGNHRFYSCSVLLIYEGQLETEDESQTKCSNSSTPSSSPADCPPSVDVRLIDFAHYCFHDHVVHPGPDGGFLFGIDNVIALLGDMLTS</sequence>
<dbReference type="GeneTree" id="ENSGT00940000167316"/>
<keyword evidence="2 4" id="KW-0808">Transferase</keyword>
<keyword evidence="6" id="KW-1185">Reference proteome</keyword>
<evidence type="ECO:0000313" key="6">
    <source>
        <dbReference type="Proteomes" id="UP000008144"/>
    </source>
</evidence>
<dbReference type="GO" id="GO:0000828">
    <property type="term" value="F:inositol hexakisphosphate kinase activity"/>
    <property type="evidence" value="ECO:0000318"/>
    <property type="project" value="GO_Central"/>
</dbReference>
<accession>F6ZUQ2</accession>
<dbReference type="FunCoup" id="F6ZUQ2">
    <property type="interactions" value="1"/>
</dbReference>
<dbReference type="Gene3D" id="3.30.470.160">
    <property type="entry name" value="Inositol polyphosphate kinase"/>
    <property type="match status" value="1"/>
</dbReference>
<dbReference type="EMBL" id="EAAA01002983">
    <property type="status" value="NOT_ANNOTATED_CDS"/>
    <property type="molecule type" value="Genomic_DNA"/>
</dbReference>
<dbReference type="InterPro" id="IPR005522">
    <property type="entry name" value="IPK"/>
</dbReference>
<dbReference type="PANTHER" id="PTHR12400">
    <property type="entry name" value="INOSITOL POLYPHOSPHATE KINASE"/>
    <property type="match status" value="1"/>
</dbReference>
<name>F6ZUQ2_CIOIN</name>
<dbReference type="HOGENOM" id="CLU_014862_0_0_1"/>
<dbReference type="GO" id="GO:0032958">
    <property type="term" value="P:inositol phosphate biosynthetic process"/>
    <property type="evidence" value="ECO:0000318"/>
    <property type="project" value="GO_Central"/>
</dbReference>
<reference evidence="5" key="3">
    <citation type="submission" date="2025-08" db="UniProtKB">
        <authorList>
            <consortium name="Ensembl"/>
        </authorList>
    </citation>
    <scope>IDENTIFICATION</scope>
</reference>
<dbReference type="PANTHER" id="PTHR12400:SF21">
    <property type="entry name" value="KINASE"/>
    <property type="match status" value="1"/>
</dbReference>
<reference evidence="6" key="1">
    <citation type="journal article" date="2002" name="Science">
        <title>The draft genome of Ciona intestinalis: insights into chordate and vertebrate origins.</title>
        <authorList>
            <person name="Dehal P."/>
            <person name="Satou Y."/>
            <person name="Campbell R.K."/>
            <person name="Chapman J."/>
            <person name="Degnan B."/>
            <person name="De Tomaso A."/>
            <person name="Davidson B."/>
            <person name="Di Gregorio A."/>
            <person name="Gelpke M."/>
            <person name="Goodstein D.M."/>
            <person name="Harafuji N."/>
            <person name="Hastings K.E."/>
            <person name="Ho I."/>
            <person name="Hotta K."/>
            <person name="Huang W."/>
            <person name="Kawashima T."/>
            <person name="Lemaire P."/>
            <person name="Martinez D."/>
            <person name="Meinertzhagen I.A."/>
            <person name="Necula S."/>
            <person name="Nonaka M."/>
            <person name="Putnam N."/>
            <person name="Rash S."/>
            <person name="Saiga H."/>
            <person name="Satake M."/>
            <person name="Terry A."/>
            <person name="Yamada L."/>
            <person name="Wang H.G."/>
            <person name="Awazu S."/>
            <person name="Azumi K."/>
            <person name="Boore J."/>
            <person name="Branno M."/>
            <person name="Chin-Bow S."/>
            <person name="DeSantis R."/>
            <person name="Doyle S."/>
            <person name="Francino P."/>
            <person name="Keys D.N."/>
            <person name="Haga S."/>
            <person name="Hayashi H."/>
            <person name="Hino K."/>
            <person name="Imai K.S."/>
            <person name="Inaba K."/>
            <person name="Kano S."/>
            <person name="Kobayashi K."/>
            <person name="Kobayashi M."/>
            <person name="Lee B.I."/>
            <person name="Makabe K.W."/>
            <person name="Manohar C."/>
            <person name="Matassi G."/>
            <person name="Medina M."/>
            <person name="Mochizuki Y."/>
            <person name="Mount S."/>
            <person name="Morishita T."/>
            <person name="Miura S."/>
            <person name="Nakayama A."/>
            <person name="Nishizaka S."/>
            <person name="Nomoto H."/>
            <person name="Ohta F."/>
            <person name="Oishi K."/>
            <person name="Rigoutsos I."/>
            <person name="Sano M."/>
            <person name="Sasaki A."/>
            <person name="Sasakura Y."/>
            <person name="Shoguchi E."/>
            <person name="Shin-i T."/>
            <person name="Spagnuolo A."/>
            <person name="Stainier D."/>
            <person name="Suzuki M.M."/>
            <person name="Tassy O."/>
            <person name="Takatori N."/>
            <person name="Tokuoka M."/>
            <person name="Yagi K."/>
            <person name="Yoshizaki F."/>
            <person name="Wada S."/>
            <person name="Zhang C."/>
            <person name="Hyatt P.D."/>
            <person name="Larimer F."/>
            <person name="Detter C."/>
            <person name="Doggett N."/>
            <person name="Glavina T."/>
            <person name="Hawkins T."/>
            <person name="Richardson P."/>
            <person name="Lucas S."/>
            <person name="Kohara Y."/>
            <person name="Levine M."/>
            <person name="Satoh N."/>
            <person name="Rokhsar D.S."/>
        </authorList>
    </citation>
    <scope>NUCLEOTIDE SEQUENCE [LARGE SCALE GENOMIC DNA]</scope>
</reference>
<dbReference type="InParanoid" id="F6ZUQ2"/>
<dbReference type="OMA" id="HTTCPDY"/>
<comment type="similarity">
    <text evidence="1 4">Belongs to the inositol phosphokinase (IPK) family.</text>
</comment>
<dbReference type="Proteomes" id="UP000008144">
    <property type="component" value="Chromosome 9"/>
</dbReference>
<dbReference type="AlphaFoldDB" id="F6ZUQ2"/>
<dbReference type="Pfam" id="PF03770">
    <property type="entry name" value="IPK"/>
    <property type="match status" value="1"/>
</dbReference>
<evidence type="ECO:0000256" key="1">
    <source>
        <dbReference type="ARBA" id="ARBA00007374"/>
    </source>
</evidence>
<dbReference type="GO" id="GO:0005737">
    <property type="term" value="C:cytoplasm"/>
    <property type="evidence" value="ECO:0000318"/>
    <property type="project" value="GO_Central"/>
</dbReference>
<protein>
    <recommendedName>
        <fullName evidence="4">Kinase</fullName>
        <ecNumber evidence="4">2.7.-.-</ecNumber>
    </recommendedName>
</protein>
<dbReference type="Ensembl" id="ENSCINT00000019567.3">
    <property type="protein sequence ID" value="ENSCINP00000019567.3"/>
    <property type="gene ID" value="ENSCING00000009626.3"/>
</dbReference>
<dbReference type="SUPFAM" id="SSF56104">
    <property type="entry name" value="SAICAR synthase-like"/>
    <property type="match status" value="1"/>
</dbReference>
<evidence type="ECO:0000256" key="2">
    <source>
        <dbReference type="ARBA" id="ARBA00022679"/>
    </source>
</evidence>
<dbReference type="GO" id="GO:0005634">
    <property type="term" value="C:nucleus"/>
    <property type="evidence" value="ECO:0000318"/>
    <property type="project" value="GO_Central"/>
</dbReference>
<dbReference type="EC" id="2.7.-.-" evidence="4"/>
<dbReference type="InterPro" id="IPR038286">
    <property type="entry name" value="IPK_sf"/>
</dbReference>
<evidence type="ECO:0000313" key="5">
    <source>
        <dbReference type="Ensembl" id="ENSCINP00000019567.3"/>
    </source>
</evidence>
<reference evidence="5" key="2">
    <citation type="journal article" date="2008" name="Genome Biol.">
        <title>Improved genome assembly and evidence-based global gene model set for the chordate Ciona intestinalis: new insight into intron and operon populations.</title>
        <authorList>
            <person name="Satou Y."/>
            <person name="Mineta K."/>
            <person name="Ogasawara M."/>
            <person name="Sasakura Y."/>
            <person name="Shoguchi E."/>
            <person name="Ueno K."/>
            <person name="Yamada L."/>
            <person name="Matsumoto J."/>
            <person name="Wasserscheid J."/>
            <person name="Dewar K."/>
            <person name="Wiley G.B."/>
            <person name="Macmil S.L."/>
            <person name="Roe B.A."/>
            <person name="Zeller R.W."/>
            <person name="Hastings K.E."/>
            <person name="Lemaire P."/>
            <person name="Lindquist E."/>
            <person name="Endo T."/>
            <person name="Hotta K."/>
            <person name="Inaba K."/>
        </authorList>
    </citation>
    <scope>NUCLEOTIDE SEQUENCE [LARGE SCALE GENOMIC DNA]</scope>
    <source>
        <strain evidence="5">wild type</strain>
    </source>
</reference>
<organism evidence="5 6">
    <name type="scientific">Ciona intestinalis</name>
    <name type="common">Transparent sea squirt</name>
    <name type="synonym">Ascidia intestinalis</name>
    <dbReference type="NCBI Taxonomy" id="7719"/>
    <lineage>
        <taxon>Eukaryota</taxon>
        <taxon>Metazoa</taxon>
        <taxon>Chordata</taxon>
        <taxon>Tunicata</taxon>
        <taxon>Ascidiacea</taxon>
        <taxon>Phlebobranchia</taxon>
        <taxon>Cionidae</taxon>
        <taxon>Ciona</taxon>
    </lineage>
</organism>